<keyword evidence="1" id="KW-1133">Transmembrane helix</keyword>
<reference evidence="3" key="1">
    <citation type="journal article" date="2019" name="Int. J. Syst. Evol. Microbiol.">
        <title>The Global Catalogue of Microorganisms (GCM) 10K type strain sequencing project: providing services to taxonomists for standard genome sequencing and annotation.</title>
        <authorList>
            <consortium name="The Broad Institute Genomics Platform"/>
            <consortium name="The Broad Institute Genome Sequencing Center for Infectious Disease"/>
            <person name="Wu L."/>
            <person name="Ma J."/>
        </authorList>
    </citation>
    <scope>NUCLEOTIDE SEQUENCE [LARGE SCALE GENOMIC DNA]</scope>
    <source>
        <strain evidence="3">IBRC-M 10908</strain>
    </source>
</reference>
<feature type="transmembrane region" description="Helical" evidence="1">
    <location>
        <begin position="171"/>
        <end position="196"/>
    </location>
</feature>
<organism evidence="2 3">
    <name type="scientific">Salininema proteolyticum</name>
    <dbReference type="NCBI Taxonomy" id="1607685"/>
    <lineage>
        <taxon>Bacteria</taxon>
        <taxon>Bacillati</taxon>
        <taxon>Actinomycetota</taxon>
        <taxon>Actinomycetes</taxon>
        <taxon>Glycomycetales</taxon>
        <taxon>Glycomycetaceae</taxon>
        <taxon>Salininema</taxon>
    </lineage>
</organism>
<dbReference type="EMBL" id="JBHSDK010000028">
    <property type="protein sequence ID" value="MFC4337029.1"/>
    <property type="molecule type" value="Genomic_DNA"/>
</dbReference>
<feature type="transmembrane region" description="Helical" evidence="1">
    <location>
        <begin position="60"/>
        <end position="81"/>
    </location>
</feature>
<comment type="caution">
    <text evidence="2">The sequence shown here is derived from an EMBL/GenBank/DDBJ whole genome shotgun (WGS) entry which is preliminary data.</text>
</comment>
<keyword evidence="1" id="KW-0812">Transmembrane</keyword>
<name>A0ABV8U1N6_9ACTN</name>
<feature type="transmembrane region" description="Helical" evidence="1">
    <location>
        <begin position="93"/>
        <end position="110"/>
    </location>
</feature>
<keyword evidence="1" id="KW-0472">Membrane</keyword>
<evidence type="ECO:0008006" key="4">
    <source>
        <dbReference type="Google" id="ProtNLM"/>
    </source>
</evidence>
<keyword evidence="3" id="KW-1185">Reference proteome</keyword>
<gene>
    <name evidence="2" type="ORF">ACFPET_17640</name>
</gene>
<evidence type="ECO:0000256" key="1">
    <source>
        <dbReference type="SAM" id="Phobius"/>
    </source>
</evidence>
<feature type="transmembrane region" description="Helical" evidence="1">
    <location>
        <begin position="15"/>
        <end position="33"/>
    </location>
</feature>
<dbReference type="Proteomes" id="UP001595823">
    <property type="component" value="Unassembled WGS sequence"/>
</dbReference>
<dbReference type="RefSeq" id="WP_380623565.1">
    <property type="nucleotide sequence ID" value="NZ_JBHSDK010000028.1"/>
</dbReference>
<proteinExistence type="predicted"/>
<protein>
    <recommendedName>
        <fullName evidence="4">DUF1648 domain-containing protein</fullName>
    </recommendedName>
</protein>
<feature type="transmembrane region" description="Helical" evidence="1">
    <location>
        <begin position="145"/>
        <end position="165"/>
    </location>
</feature>
<accession>A0ABV8U1N6</accession>
<evidence type="ECO:0000313" key="2">
    <source>
        <dbReference type="EMBL" id="MFC4337029.1"/>
    </source>
</evidence>
<evidence type="ECO:0000313" key="3">
    <source>
        <dbReference type="Proteomes" id="UP001595823"/>
    </source>
</evidence>
<sequence length="213" mass="22927">MNPVAAPNSVGDGTLVGILVIGSGLALLAFVTIRGSKGESPLWPWPKAETAEQIREARKAGLFSGGLGILIFAAGVVLLAAEDGYWGGETTIHVVYALLMCGTAAGWLAAKVRRWRAGVFAHRPAMRHRALFTTDARDDRRLGRVAALLPVGGMLFGMAYLGGTLGMPDWWVYPTIAVGIAACLLYPLFAWMILWFNRPRALVFPEYRDEAGG</sequence>